<reference evidence="1 2" key="1">
    <citation type="submission" date="2021-02" db="EMBL/GenBank/DDBJ databases">
        <title>Actinophytocola xerophila sp. nov., isolated from soil of cotton cropping field.</title>
        <authorList>
            <person name="Huang R."/>
            <person name="Chen X."/>
            <person name="Ge X."/>
            <person name="Liu W."/>
        </authorList>
    </citation>
    <scope>NUCLEOTIDE SEQUENCE [LARGE SCALE GENOMIC DNA]</scope>
    <source>
        <strain evidence="1 2">S1-96</strain>
    </source>
</reference>
<evidence type="ECO:0000313" key="2">
    <source>
        <dbReference type="Proteomes" id="UP001156441"/>
    </source>
</evidence>
<keyword evidence="2" id="KW-1185">Reference proteome</keyword>
<dbReference type="Proteomes" id="UP001156441">
    <property type="component" value="Unassembled WGS sequence"/>
</dbReference>
<accession>A0ABT2JGW1</accession>
<evidence type="ECO:0000313" key="1">
    <source>
        <dbReference type="EMBL" id="MCT2587123.1"/>
    </source>
</evidence>
<proteinExistence type="predicted"/>
<name>A0ABT2JGW1_9PSEU</name>
<sequence>MRRRGRQQGPGRHRLGAPGLRHCLEYRAVAEALAEYRRNWWTTILVPTAKHSLAGLRRRAAAAAADRAWAPAIS</sequence>
<protein>
    <submittedName>
        <fullName evidence="1">Uncharacterized protein</fullName>
    </submittedName>
</protein>
<gene>
    <name evidence="1" type="ORF">JT362_28760</name>
</gene>
<comment type="caution">
    <text evidence="1">The sequence shown here is derived from an EMBL/GenBank/DDBJ whole genome shotgun (WGS) entry which is preliminary data.</text>
</comment>
<organism evidence="1 2">
    <name type="scientific">Actinophytocola gossypii</name>
    <dbReference type="NCBI Taxonomy" id="2812003"/>
    <lineage>
        <taxon>Bacteria</taxon>
        <taxon>Bacillati</taxon>
        <taxon>Actinomycetota</taxon>
        <taxon>Actinomycetes</taxon>
        <taxon>Pseudonocardiales</taxon>
        <taxon>Pseudonocardiaceae</taxon>
    </lineage>
</organism>
<dbReference type="EMBL" id="JAFFZE010000023">
    <property type="protein sequence ID" value="MCT2587123.1"/>
    <property type="molecule type" value="Genomic_DNA"/>
</dbReference>
<dbReference type="RefSeq" id="WP_260195010.1">
    <property type="nucleotide sequence ID" value="NZ_JAFFZE010000023.1"/>
</dbReference>